<name>A0A5M3WQU1_9ACTN</name>
<feature type="domain" description="Plastocyanin-like" evidence="7">
    <location>
        <begin position="64"/>
        <end position="174"/>
    </location>
</feature>
<dbReference type="AlphaFoldDB" id="A0A5M3WQU1"/>
<evidence type="ECO:0000256" key="3">
    <source>
        <dbReference type="ARBA" id="ARBA00023002"/>
    </source>
</evidence>
<dbReference type="InterPro" id="IPR002355">
    <property type="entry name" value="Cu_oxidase_Cu_BS"/>
</dbReference>
<dbReference type="PROSITE" id="PS00080">
    <property type="entry name" value="MULTICOPPER_OXIDASE2"/>
    <property type="match status" value="1"/>
</dbReference>
<keyword evidence="9" id="KW-1185">Reference proteome</keyword>
<dbReference type="Gene3D" id="2.60.40.420">
    <property type="entry name" value="Cupredoxins - blue copper proteins"/>
    <property type="match status" value="3"/>
</dbReference>
<evidence type="ECO:0000259" key="7">
    <source>
        <dbReference type="Pfam" id="PF07732"/>
    </source>
</evidence>
<dbReference type="InterPro" id="IPR001117">
    <property type="entry name" value="Cu-oxidase_2nd"/>
</dbReference>
<evidence type="ECO:0000256" key="4">
    <source>
        <dbReference type="SAM" id="MobiDB-lite"/>
    </source>
</evidence>
<dbReference type="Proteomes" id="UP000331127">
    <property type="component" value="Unassembled WGS sequence"/>
</dbReference>
<dbReference type="InterPro" id="IPR008972">
    <property type="entry name" value="Cupredoxin"/>
</dbReference>
<dbReference type="EMBL" id="BLAE01000025">
    <property type="protein sequence ID" value="GES10960.1"/>
    <property type="molecule type" value="Genomic_DNA"/>
</dbReference>
<evidence type="ECO:0000256" key="2">
    <source>
        <dbReference type="ARBA" id="ARBA00022723"/>
    </source>
</evidence>
<evidence type="ECO:0000313" key="8">
    <source>
        <dbReference type="EMBL" id="GES10960.1"/>
    </source>
</evidence>
<dbReference type="PANTHER" id="PTHR48267">
    <property type="entry name" value="CUPREDOXIN SUPERFAMILY PROTEIN"/>
    <property type="match status" value="1"/>
</dbReference>
<comment type="caution">
    <text evidence="8">The sequence shown here is derived from an EMBL/GenBank/DDBJ whole genome shotgun (WGS) entry which is preliminary data.</text>
</comment>
<dbReference type="PROSITE" id="PS51257">
    <property type="entry name" value="PROKAR_LIPOPROTEIN"/>
    <property type="match status" value="1"/>
</dbReference>
<dbReference type="SUPFAM" id="SSF49503">
    <property type="entry name" value="Cupredoxins"/>
    <property type="match status" value="3"/>
</dbReference>
<dbReference type="CDD" id="cd13867">
    <property type="entry name" value="CuRO_2_CueO_FtsP"/>
    <property type="match status" value="1"/>
</dbReference>
<dbReference type="Pfam" id="PF00394">
    <property type="entry name" value="Cu-oxidase"/>
    <property type="match status" value="1"/>
</dbReference>
<feature type="region of interest" description="Disordered" evidence="4">
    <location>
        <begin position="475"/>
        <end position="502"/>
    </location>
</feature>
<gene>
    <name evidence="8" type="ORF">Amac_045570</name>
</gene>
<sequence>MNRRQLLRLAGGAALTVWVAGCQSEQPPKIADRASRALAIPPLAESRMDAQGRRVFDLTARAGRREFLPGHTTGTWGLNGDYLGPTLRAARGEQVAVNVRNELDEMTTMHWHGMHLPAAADGGPHQPVEPGQTWSPSWRIDQSATTLWYHPHPHGATERHVYRGLAGMFIIDDDLEEAIDLPREYGVDDIPVIVQDKTFDENGQFHEGSNGPTGRLGDTILVNGTVAPFLPVTTKRLRLRLLNASTARIYSFGFADDRRFALIGTDGGLLAAPYQTSRIQLSPAERAELVVSVQPGERVVLRSFPPELGVIPIMARYAGGADSFDVLELRAAASLTGTRTMPDKLVDVLRTAEADATTTRSFRLSGRQINGRPMDMNRIDEVVTSDTTELWEVVNEHQQPHSFHVHGVRFQVTSIGGTTPPPQLAGWKDTVYLPPKVPIRLIMRFGDFTDPTRPYMYHCHLMLHEDHGMMGQFIVTTPGRADPGRQPGPSPLSDGQHSAHAR</sequence>
<dbReference type="RefSeq" id="WP_246268581.1">
    <property type="nucleotide sequence ID" value="NZ_BAAAHL010000056.1"/>
</dbReference>
<evidence type="ECO:0000259" key="6">
    <source>
        <dbReference type="Pfam" id="PF07731"/>
    </source>
</evidence>
<evidence type="ECO:0000259" key="5">
    <source>
        <dbReference type="Pfam" id="PF00394"/>
    </source>
</evidence>
<evidence type="ECO:0000256" key="1">
    <source>
        <dbReference type="ARBA" id="ARBA00010609"/>
    </source>
</evidence>
<dbReference type="PANTHER" id="PTHR48267:SF1">
    <property type="entry name" value="BILIRUBIN OXIDASE"/>
    <property type="match status" value="1"/>
</dbReference>
<dbReference type="InterPro" id="IPR011707">
    <property type="entry name" value="Cu-oxidase-like_N"/>
</dbReference>
<keyword evidence="2" id="KW-0479">Metal-binding</keyword>
<dbReference type="CDD" id="cd04232">
    <property type="entry name" value="CuRO_1_CueO_FtsP"/>
    <property type="match status" value="1"/>
</dbReference>
<organism evidence="8 9">
    <name type="scientific">Acrocarpospora macrocephala</name>
    <dbReference type="NCBI Taxonomy" id="150177"/>
    <lineage>
        <taxon>Bacteria</taxon>
        <taxon>Bacillati</taxon>
        <taxon>Actinomycetota</taxon>
        <taxon>Actinomycetes</taxon>
        <taxon>Streptosporangiales</taxon>
        <taxon>Streptosporangiaceae</taxon>
        <taxon>Acrocarpospora</taxon>
    </lineage>
</organism>
<accession>A0A5M3WQU1</accession>
<dbReference type="GO" id="GO:0005507">
    <property type="term" value="F:copper ion binding"/>
    <property type="evidence" value="ECO:0007669"/>
    <property type="project" value="InterPro"/>
</dbReference>
<dbReference type="Pfam" id="PF07732">
    <property type="entry name" value="Cu-oxidase_3"/>
    <property type="match status" value="1"/>
</dbReference>
<keyword evidence="3" id="KW-0560">Oxidoreductase</keyword>
<dbReference type="GO" id="GO:0016491">
    <property type="term" value="F:oxidoreductase activity"/>
    <property type="evidence" value="ECO:0007669"/>
    <property type="project" value="UniProtKB-KW"/>
</dbReference>
<dbReference type="Pfam" id="PF07731">
    <property type="entry name" value="Cu-oxidase_2"/>
    <property type="match status" value="1"/>
</dbReference>
<feature type="domain" description="Plastocyanin-like" evidence="5">
    <location>
        <begin position="216"/>
        <end position="294"/>
    </location>
</feature>
<dbReference type="CDD" id="cd13890">
    <property type="entry name" value="CuRO_3_CueO_FtsP"/>
    <property type="match status" value="1"/>
</dbReference>
<dbReference type="InterPro" id="IPR045087">
    <property type="entry name" value="Cu-oxidase_fam"/>
</dbReference>
<feature type="domain" description="Plastocyanin-like" evidence="6">
    <location>
        <begin position="359"/>
        <end position="476"/>
    </location>
</feature>
<evidence type="ECO:0000313" key="9">
    <source>
        <dbReference type="Proteomes" id="UP000331127"/>
    </source>
</evidence>
<reference evidence="8 9" key="1">
    <citation type="submission" date="2019-10" db="EMBL/GenBank/DDBJ databases">
        <title>Whole genome shotgun sequence of Acrocarpospora macrocephala NBRC 16266.</title>
        <authorList>
            <person name="Ichikawa N."/>
            <person name="Kimura A."/>
            <person name="Kitahashi Y."/>
            <person name="Komaki H."/>
            <person name="Oguchi A."/>
        </authorList>
    </citation>
    <scope>NUCLEOTIDE SEQUENCE [LARGE SCALE GENOMIC DNA]</scope>
    <source>
        <strain evidence="8 9">NBRC 16266</strain>
    </source>
</reference>
<protein>
    <submittedName>
        <fullName evidence="8">Multicopper oxidase</fullName>
    </submittedName>
</protein>
<proteinExistence type="inferred from homology"/>
<dbReference type="InterPro" id="IPR011706">
    <property type="entry name" value="Cu-oxidase_C"/>
</dbReference>
<comment type="similarity">
    <text evidence="1">Belongs to the multicopper oxidase family.</text>
</comment>